<sequence>MLHPWNTVRYGAYIIREILVGTGHTARFALAGRSSGALAIVEYQLRCATDLEITWFASSITITPGTLVVGMAPGASGSPATLFVHSMFDNDRDSVVDGLREMEDGLLRMTRGKSADLEPRTGGAA</sequence>
<evidence type="ECO:0000313" key="8">
    <source>
        <dbReference type="Proteomes" id="UP000642819"/>
    </source>
</evidence>
<keyword evidence="5" id="KW-1133">Transmembrane helix</keyword>
<dbReference type="PANTHER" id="PTHR34584:SF1">
    <property type="entry name" value="NA(+)_H(+) ANTIPORTER SUBUNIT E1"/>
    <property type="match status" value="1"/>
</dbReference>
<dbReference type="Proteomes" id="UP000642819">
    <property type="component" value="Unassembled WGS sequence"/>
</dbReference>
<evidence type="ECO:0000256" key="2">
    <source>
        <dbReference type="ARBA" id="ARBA00006228"/>
    </source>
</evidence>
<proteinExistence type="inferred from homology"/>
<evidence type="ECO:0000256" key="6">
    <source>
        <dbReference type="ARBA" id="ARBA00023136"/>
    </source>
</evidence>
<evidence type="ECO:0000256" key="3">
    <source>
        <dbReference type="ARBA" id="ARBA00022475"/>
    </source>
</evidence>
<evidence type="ECO:0000256" key="5">
    <source>
        <dbReference type="ARBA" id="ARBA00022989"/>
    </source>
</evidence>
<comment type="similarity">
    <text evidence="2">Belongs to the CPA3 antiporters (TC 2.A.63) subunit E family.</text>
</comment>
<dbReference type="Pfam" id="PF01899">
    <property type="entry name" value="MNHE"/>
    <property type="match status" value="1"/>
</dbReference>
<organism evidence="7 8">
    <name type="scientific">Zhihengliuella salsuginis</name>
    <dbReference type="NCBI Taxonomy" id="578222"/>
    <lineage>
        <taxon>Bacteria</taxon>
        <taxon>Bacillati</taxon>
        <taxon>Actinomycetota</taxon>
        <taxon>Actinomycetes</taxon>
        <taxon>Micrococcales</taxon>
        <taxon>Micrococcaceae</taxon>
        <taxon>Zhihengliuella</taxon>
    </lineage>
</organism>
<evidence type="ECO:0000256" key="4">
    <source>
        <dbReference type="ARBA" id="ARBA00022692"/>
    </source>
</evidence>
<gene>
    <name evidence="7" type="ORF">GCM10008096_12940</name>
</gene>
<name>A0ABQ3GID6_9MICC</name>
<dbReference type="InterPro" id="IPR002758">
    <property type="entry name" value="Cation_antiport_E"/>
</dbReference>
<dbReference type="RefSeq" id="WP_189349326.1">
    <property type="nucleotide sequence ID" value="NZ_BMXK01000005.1"/>
</dbReference>
<comment type="subcellular location">
    <subcellularLocation>
        <location evidence="1">Cell membrane</location>
        <topology evidence="1">Multi-pass membrane protein</topology>
    </subcellularLocation>
</comment>
<accession>A0ABQ3GID6</accession>
<evidence type="ECO:0008006" key="9">
    <source>
        <dbReference type="Google" id="ProtNLM"/>
    </source>
</evidence>
<comment type="caution">
    <text evidence="7">The sequence shown here is derived from an EMBL/GenBank/DDBJ whole genome shotgun (WGS) entry which is preliminary data.</text>
</comment>
<keyword evidence="8" id="KW-1185">Reference proteome</keyword>
<dbReference type="EMBL" id="BMXK01000005">
    <property type="protein sequence ID" value="GHD04910.1"/>
    <property type="molecule type" value="Genomic_DNA"/>
</dbReference>
<evidence type="ECO:0000313" key="7">
    <source>
        <dbReference type="EMBL" id="GHD04910.1"/>
    </source>
</evidence>
<evidence type="ECO:0000256" key="1">
    <source>
        <dbReference type="ARBA" id="ARBA00004651"/>
    </source>
</evidence>
<reference evidence="8" key="1">
    <citation type="journal article" date="2019" name="Int. J. Syst. Evol. Microbiol.">
        <title>The Global Catalogue of Microorganisms (GCM) 10K type strain sequencing project: providing services to taxonomists for standard genome sequencing and annotation.</title>
        <authorList>
            <consortium name="The Broad Institute Genomics Platform"/>
            <consortium name="The Broad Institute Genome Sequencing Center for Infectious Disease"/>
            <person name="Wu L."/>
            <person name="Ma J."/>
        </authorList>
    </citation>
    <scope>NUCLEOTIDE SEQUENCE [LARGE SCALE GENOMIC DNA]</scope>
    <source>
        <strain evidence="8">KCTC 19466</strain>
    </source>
</reference>
<dbReference type="PANTHER" id="PTHR34584">
    <property type="entry name" value="NA(+)/H(+) ANTIPORTER SUBUNIT E1"/>
    <property type="match status" value="1"/>
</dbReference>
<keyword evidence="3" id="KW-1003">Cell membrane</keyword>
<keyword evidence="6" id="KW-0472">Membrane</keyword>
<keyword evidence="4" id="KW-0812">Transmembrane</keyword>
<protein>
    <recommendedName>
        <fullName evidence="9">Multicomponent Na+:H+ antiporter subunit E</fullName>
    </recommendedName>
</protein>